<dbReference type="Proteomes" id="UP000812287">
    <property type="component" value="Unassembled WGS sequence"/>
</dbReference>
<evidence type="ECO:0000313" key="2">
    <source>
        <dbReference type="Proteomes" id="UP000812287"/>
    </source>
</evidence>
<proteinExistence type="predicted"/>
<accession>A0A9P8AKM6</accession>
<reference evidence="1" key="1">
    <citation type="submission" date="2020-11" db="EMBL/GenBank/DDBJ databases">
        <title>Adaptations for nitrogen fixation in a non-lichenized fungal sporocarp promotes dispersal by wood-feeding termites.</title>
        <authorList>
            <consortium name="DOE Joint Genome Institute"/>
            <person name="Koch R.A."/>
            <person name="Yoon G."/>
            <person name="Arayal U."/>
            <person name="Lail K."/>
            <person name="Amirebrahimi M."/>
            <person name="Labutti K."/>
            <person name="Lipzen A."/>
            <person name="Riley R."/>
            <person name="Barry K."/>
            <person name="Henrissat B."/>
            <person name="Grigoriev I.V."/>
            <person name="Herr J.R."/>
            <person name="Aime M.C."/>
        </authorList>
    </citation>
    <scope>NUCLEOTIDE SEQUENCE</scope>
    <source>
        <strain evidence="1">MCA 3950</strain>
    </source>
</reference>
<dbReference type="EMBL" id="MU250598">
    <property type="protein sequence ID" value="KAG7439368.1"/>
    <property type="molecule type" value="Genomic_DNA"/>
</dbReference>
<organism evidence="1 2">
    <name type="scientific">Guyanagaster necrorhizus</name>
    <dbReference type="NCBI Taxonomy" id="856835"/>
    <lineage>
        <taxon>Eukaryota</taxon>
        <taxon>Fungi</taxon>
        <taxon>Dikarya</taxon>
        <taxon>Basidiomycota</taxon>
        <taxon>Agaricomycotina</taxon>
        <taxon>Agaricomycetes</taxon>
        <taxon>Agaricomycetidae</taxon>
        <taxon>Agaricales</taxon>
        <taxon>Marasmiineae</taxon>
        <taxon>Physalacriaceae</taxon>
        <taxon>Guyanagaster</taxon>
    </lineage>
</organism>
<evidence type="ECO:0000313" key="1">
    <source>
        <dbReference type="EMBL" id="KAG7439368.1"/>
    </source>
</evidence>
<feature type="non-terminal residue" evidence="1">
    <location>
        <position position="76"/>
    </location>
</feature>
<sequence>ADTNCIEWLEPAANCFSIEEDDTTKTKNTDAYNACYVKVILREIMIGDDLTRDQQREIMDFMTEFADYFILSMNEV</sequence>
<dbReference type="GeneID" id="66104716"/>
<dbReference type="OrthoDB" id="3363652at2759"/>
<protein>
    <submittedName>
        <fullName evidence="1">Uncharacterized protein</fullName>
    </submittedName>
</protein>
<name>A0A9P8AKM6_9AGAR</name>
<comment type="caution">
    <text evidence="1">The sequence shown here is derived from an EMBL/GenBank/DDBJ whole genome shotgun (WGS) entry which is preliminary data.</text>
</comment>
<dbReference type="AlphaFoldDB" id="A0A9P8AKM6"/>
<feature type="non-terminal residue" evidence="1">
    <location>
        <position position="1"/>
    </location>
</feature>
<keyword evidence="2" id="KW-1185">Reference proteome</keyword>
<gene>
    <name evidence="1" type="ORF">BT62DRAFT_834150</name>
</gene>
<dbReference type="RefSeq" id="XP_043032868.1">
    <property type="nucleotide sequence ID" value="XM_043182419.1"/>
</dbReference>